<reference evidence="1" key="1">
    <citation type="submission" date="2022-11" db="EMBL/GenBank/DDBJ databases">
        <title>Centuries of genome instability and evolution in soft-shell clam transmissible cancer (bioRxiv).</title>
        <authorList>
            <person name="Hart S.F.M."/>
            <person name="Yonemitsu M.A."/>
            <person name="Giersch R.M."/>
            <person name="Beal B.F."/>
            <person name="Arriagada G."/>
            <person name="Davis B.W."/>
            <person name="Ostrander E.A."/>
            <person name="Goff S.P."/>
            <person name="Metzger M.J."/>
        </authorList>
    </citation>
    <scope>NUCLEOTIDE SEQUENCE</scope>
    <source>
        <strain evidence="1">MELC-2E11</strain>
        <tissue evidence="1">Siphon/mantle</tissue>
    </source>
</reference>
<dbReference type="InterPro" id="IPR036691">
    <property type="entry name" value="Endo/exonu/phosph_ase_sf"/>
</dbReference>
<dbReference type="EMBL" id="CP111016">
    <property type="protein sequence ID" value="WAR04820.1"/>
    <property type="molecule type" value="Genomic_DNA"/>
</dbReference>
<sequence length="317" mass="36513">YNNASFTIFGDFNAHCGKLLDYVEFDPYVADNNLDDIATRQMSIKNHLDLGIPLERFSLDQSNINNYGYRLLYLCKSTGLCIANGRCGNDMYLGKCTCKNTSLVDYLLLSHCNFPNVDNFDVNDFDPILSDAHSSISLKFCCHNLSDITDKHDNDFDVDFIEDEVKKPIWDNTVKERFLSSFDEDALLNLQLEVDSIFNNKKYCEDSINSLTNKVSELFVNAADNSNLIVAKKTSMYKPHTSKKKSWFDADCDTARKIYLHDKNYYRRIKTVDSYDTMVNVVNVIKRQLTRNLRSNDPKAFWNLLKKYSGDRKDAVS</sequence>
<evidence type="ECO:0000313" key="2">
    <source>
        <dbReference type="Proteomes" id="UP001164746"/>
    </source>
</evidence>
<protein>
    <submittedName>
        <fullName evidence="1">Uncharacterized protein</fullName>
    </submittedName>
</protein>
<organism evidence="1 2">
    <name type="scientific">Mya arenaria</name>
    <name type="common">Soft-shell clam</name>
    <dbReference type="NCBI Taxonomy" id="6604"/>
    <lineage>
        <taxon>Eukaryota</taxon>
        <taxon>Metazoa</taxon>
        <taxon>Spiralia</taxon>
        <taxon>Lophotrochozoa</taxon>
        <taxon>Mollusca</taxon>
        <taxon>Bivalvia</taxon>
        <taxon>Autobranchia</taxon>
        <taxon>Heteroconchia</taxon>
        <taxon>Euheterodonta</taxon>
        <taxon>Imparidentia</taxon>
        <taxon>Neoheterodontei</taxon>
        <taxon>Myida</taxon>
        <taxon>Myoidea</taxon>
        <taxon>Myidae</taxon>
        <taxon>Mya</taxon>
    </lineage>
</organism>
<dbReference type="Gene3D" id="3.60.10.10">
    <property type="entry name" value="Endonuclease/exonuclease/phosphatase"/>
    <property type="match status" value="1"/>
</dbReference>
<name>A0ABY7E487_MYAAR</name>
<keyword evidence="2" id="KW-1185">Reference proteome</keyword>
<accession>A0ABY7E487</accession>
<evidence type="ECO:0000313" key="1">
    <source>
        <dbReference type="EMBL" id="WAR04820.1"/>
    </source>
</evidence>
<gene>
    <name evidence="1" type="ORF">MAR_020189</name>
</gene>
<proteinExistence type="predicted"/>
<dbReference type="Proteomes" id="UP001164746">
    <property type="component" value="Chromosome 5"/>
</dbReference>
<feature type="non-terminal residue" evidence="1">
    <location>
        <position position="1"/>
    </location>
</feature>